<accession>A0A109UZ55</accession>
<keyword evidence="6 10" id="KW-0904">Protein phosphatase</keyword>
<dbReference type="Gene3D" id="3.40.250.10">
    <property type="entry name" value="Rhodanese-like domain"/>
    <property type="match status" value="1"/>
</dbReference>
<evidence type="ECO:0000256" key="2">
    <source>
        <dbReference type="ARBA" id="ARBA00013064"/>
    </source>
</evidence>
<gene>
    <name evidence="13" type="ORF">AW171_hschr42781</name>
</gene>
<sequence>MCSTKSAPDKDNPFNGGSSSFLKNIHSLLRLKKGNNGKGHGRNKMAEVDREVRRKSIEYDLSIGSDESPGSPVQNSFLEHESRSLYDARADLQKVIAIEHHIEKGKKLGLVIGEAHNGSSVSLPYAFKPRSSTSGSIHRVHAPPRRQLSGSSLLKKDFRPYNSNPGQRLIQAANCHPRVAESLVDLTATGSHGLQRKVKSCGPLPNGGRGSGEDRTPAVISPPADNLPLYSSRLQDSNIPHYKCDSAGDNLPRITVNVLVDIINGHYEQYYPKIYIVDCRFEYEFLGGHIKDALNISSRGDLENEFIHKKEDKCTSEAGKPPLLVFHCEFSSYRGPIMASHLRNCDRMLNHDNYPLLHYPDILVLEGGFKTFFDMFPERCNGHYVGMKSHKSHEVELAKFRQDSKSIVARQNSLHVLQSTGQTCSRSSSEATAKTLPSDHLLGLLPPSKIHSIQYDLLNRSPNKRQTSFRGSISSRSSSIDSVPSSSLLLLEDLEFTMGGDVSDDDSHADQYSFELGDDSTFGAGTNSGNSVSRKLLDAILKDNDK</sequence>
<dbReference type="SUPFAM" id="SSF52821">
    <property type="entry name" value="Rhodanese/Cell cycle control phosphatase"/>
    <property type="match status" value="1"/>
</dbReference>
<dbReference type="PANTHER" id="PTHR10828:SF17">
    <property type="entry name" value="PROTEIN-TYROSINE-PHOSPHATASE"/>
    <property type="match status" value="1"/>
</dbReference>
<evidence type="ECO:0000313" key="14">
    <source>
        <dbReference type="Proteomes" id="UP000243052"/>
    </source>
</evidence>
<evidence type="ECO:0000313" key="13">
    <source>
        <dbReference type="EMBL" id="AMD20863.1"/>
    </source>
</evidence>
<reference evidence="13 14" key="1">
    <citation type="submission" date="2016-01" db="EMBL/GenBank/DDBJ databases">
        <title>Genome sequence of the yeast Holleya sinecauda.</title>
        <authorList>
            <person name="Dietrich F.S."/>
        </authorList>
    </citation>
    <scope>NUCLEOTIDE SEQUENCE [LARGE SCALE GENOMIC DNA]</scope>
    <source>
        <strain evidence="13 14">ATCC 58844</strain>
    </source>
</reference>
<evidence type="ECO:0000259" key="12">
    <source>
        <dbReference type="PROSITE" id="PS50206"/>
    </source>
</evidence>
<dbReference type="GeneID" id="28724128"/>
<evidence type="ECO:0000256" key="1">
    <source>
        <dbReference type="ARBA" id="ARBA00011065"/>
    </source>
</evidence>
<dbReference type="GO" id="GO:0005737">
    <property type="term" value="C:cytoplasm"/>
    <property type="evidence" value="ECO:0007669"/>
    <property type="project" value="TreeGrafter"/>
</dbReference>
<dbReference type="SMART" id="SM00450">
    <property type="entry name" value="RHOD"/>
    <property type="match status" value="1"/>
</dbReference>
<dbReference type="PRINTS" id="PR00716">
    <property type="entry name" value="MPIPHPHTASE"/>
</dbReference>
<dbReference type="InterPro" id="IPR001763">
    <property type="entry name" value="Rhodanese-like_dom"/>
</dbReference>
<dbReference type="InterPro" id="IPR000751">
    <property type="entry name" value="MPI_Phosphatase"/>
</dbReference>
<keyword evidence="7 10" id="KW-0131">Cell cycle</keyword>
<keyword evidence="5 10" id="KW-0378">Hydrolase</keyword>
<dbReference type="InterPro" id="IPR036873">
    <property type="entry name" value="Rhodanese-like_dom_sf"/>
</dbReference>
<dbReference type="GO" id="GO:0004725">
    <property type="term" value="F:protein tyrosine phosphatase activity"/>
    <property type="evidence" value="ECO:0007669"/>
    <property type="project" value="UniProtKB-UniRule"/>
</dbReference>
<dbReference type="STRING" id="45286.A0A109UZ55"/>
<evidence type="ECO:0000256" key="6">
    <source>
        <dbReference type="ARBA" id="ARBA00022912"/>
    </source>
</evidence>
<dbReference type="OrthoDB" id="26523at2759"/>
<evidence type="ECO:0000256" key="9">
    <source>
        <dbReference type="ARBA" id="ARBA00067190"/>
    </source>
</evidence>
<dbReference type="PROSITE" id="PS50206">
    <property type="entry name" value="RHODANESE_3"/>
    <property type="match status" value="1"/>
</dbReference>
<organism evidence="13 14">
    <name type="scientific">Eremothecium sinecaudum</name>
    <dbReference type="NCBI Taxonomy" id="45286"/>
    <lineage>
        <taxon>Eukaryota</taxon>
        <taxon>Fungi</taxon>
        <taxon>Dikarya</taxon>
        <taxon>Ascomycota</taxon>
        <taxon>Saccharomycotina</taxon>
        <taxon>Saccharomycetes</taxon>
        <taxon>Saccharomycetales</taxon>
        <taxon>Saccharomycetaceae</taxon>
        <taxon>Eremothecium</taxon>
    </lineage>
</organism>
<comment type="similarity">
    <text evidence="1 10">Belongs to the MPI phosphatase family.</text>
</comment>
<feature type="region of interest" description="Disordered" evidence="11">
    <location>
        <begin position="195"/>
        <end position="218"/>
    </location>
</feature>
<proteinExistence type="inferred from homology"/>
<dbReference type="EC" id="3.1.3.48" evidence="2 10"/>
<dbReference type="GO" id="GO:0051301">
    <property type="term" value="P:cell division"/>
    <property type="evidence" value="ECO:0007669"/>
    <property type="project" value="UniProtKB-UniRule"/>
</dbReference>
<dbReference type="Proteomes" id="UP000243052">
    <property type="component" value="Chromosome iv"/>
</dbReference>
<evidence type="ECO:0000256" key="8">
    <source>
        <dbReference type="ARBA" id="ARBA00051722"/>
    </source>
</evidence>
<evidence type="ECO:0000256" key="3">
    <source>
        <dbReference type="ARBA" id="ARBA00022618"/>
    </source>
</evidence>
<evidence type="ECO:0000256" key="10">
    <source>
        <dbReference type="RuleBase" id="RU368028"/>
    </source>
</evidence>
<dbReference type="GO" id="GO:0005634">
    <property type="term" value="C:nucleus"/>
    <property type="evidence" value="ECO:0007669"/>
    <property type="project" value="TreeGrafter"/>
</dbReference>
<dbReference type="Pfam" id="PF00581">
    <property type="entry name" value="Rhodanese"/>
    <property type="match status" value="1"/>
</dbReference>
<keyword evidence="4 10" id="KW-0498">Mitosis</keyword>
<dbReference type="GO" id="GO:0010971">
    <property type="term" value="P:positive regulation of G2/M transition of mitotic cell cycle"/>
    <property type="evidence" value="ECO:0007669"/>
    <property type="project" value="TreeGrafter"/>
</dbReference>
<keyword evidence="14" id="KW-1185">Reference proteome</keyword>
<evidence type="ECO:0000256" key="4">
    <source>
        <dbReference type="ARBA" id="ARBA00022776"/>
    </source>
</evidence>
<keyword evidence="3 10" id="KW-0132">Cell division</keyword>
<dbReference type="CDD" id="cd01530">
    <property type="entry name" value="Cdc25"/>
    <property type="match status" value="1"/>
</dbReference>
<evidence type="ECO:0000256" key="7">
    <source>
        <dbReference type="ARBA" id="ARBA00023306"/>
    </source>
</evidence>
<dbReference type="PANTHER" id="PTHR10828">
    <property type="entry name" value="M-PHASE INDUCER PHOSPHATASE DUAL SPECIFICITY PHOSPHATASE CDC25"/>
    <property type="match status" value="1"/>
</dbReference>
<comment type="function">
    <text evidence="10">Tyrosine protein phosphatase which functions as a dosage-dependent inducer of mitotic progression.</text>
</comment>
<dbReference type="RefSeq" id="XP_017987859.1">
    <property type="nucleotide sequence ID" value="XM_018132370.1"/>
</dbReference>
<dbReference type="FunFam" id="3.40.250.10:FF:000021">
    <property type="entry name" value="M-phase inducer phosphatase cdc-25.2"/>
    <property type="match status" value="1"/>
</dbReference>
<dbReference type="AlphaFoldDB" id="A0A109UZ55"/>
<protein>
    <recommendedName>
        <fullName evidence="9 10">M-phase inducer phosphatase</fullName>
        <ecNumber evidence="2 10">3.1.3.48</ecNumber>
    </recommendedName>
</protein>
<dbReference type="GO" id="GO:0000086">
    <property type="term" value="P:G2/M transition of mitotic cell cycle"/>
    <property type="evidence" value="ECO:0007669"/>
    <property type="project" value="TreeGrafter"/>
</dbReference>
<evidence type="ECO:0000256" key="11">
    <source>
        <dbReference type="SAM" id="MobiDB-lite"/>
    </source>
</evidence>
<feature type="domain" description="Rhodanese" evidence="12">
    <location>
        <begin position="270"/>
        <end position="381"/>
    </location>
</feature>
<dbReference type="GO" id="GO:0110032">
    <property type="term" value="P:positive regulation of G2/MI transition of meiotic cell cycle"/>
    <property type="evidence" value="ECO:0007669"/>
    <property type="project" value="TreeGrafter"/>
</dbReference>
<comment type="catalytic activity">
    <reaction evidence="8 10">
        <text>O-phospho-L-tyrosyl-[protein] + H2O = L-tyrosyl-[protein] + phosphate</text>
        <dbReference type="Rhea" id="RHEA:10684"/>
        <dbReference type="Rhea" id="RHEA-COMP:10136"/>
        <dbReference type="Rhea" id="RHEA-COMP:20101"/>
        <dbReference type="ChEBI" id="CHEBI:15377"/>
        <dbReference type="ChEBI" id="CHEBI:43474"/>
        <dbReference type="ChEBI" id="CHEBI:46858"/>
        <dbReference type="ChEBI" id="CHEBI:61978"/>
        <dbReference type="EC" id="3.1.3.48"/>
    </reaction>
</comment>
<evidence type="ECO:0000256" key="5">
    <source>
        <dbReference type="ARBA" id="ARBA00022801"/>
    </source>
</evidence>
<dbReference type="EMBL" id="CP014244">
    <property type="protein sequence ID" value="AMD20863.1"/>
    <property type="molecule type" value="Genomic_DNA"/>
</dbReference>
<name>A0A109UZ55_9SACH</name>